<feature type="domain" description="5'-Nucleotidase C-terminal" evidence="4">
    <location>
        <begin position="289"/>
        <end position="406"/>
    </location>
</feature>
<comment type="caution">
    <text evidence="5">The sequence shown here is derived from an EMBL/GenBank/DDBJ whole genome shotgun (WGS) entry which is preliminary data.</text>
</comment>
<protein>
    <submittedName>
        <fullName evidence="5">Bifunctional metallophosphatase/5'-nucleotidase</fullName>
    </submittedName>
</protein>
<sequence length="446" mass="47228">MTTLEILHWNDVHGRYERLARASAMARRIRAEADHPVLLFDGGDIEDSSVRVSAFSYGAAGWAVLRAADVDAAVVGNGGMLRYGPGRLVDYAEAFGRPPLLGNFQVDGGLPAGVAATQIIDSGDVRVGIIGISVPLMDSYSTFGLTERPLYTMVTDAAAQLRRDGVEVVIVLSHCGLPQDTALASTLDGRVDLIVGGHTHNELPEGTRAFNGLPIAQAGNYAEHLGRILLDISEDGVAVRSMTLEPVAEDGPADRRVLDAVVHQESKIDQWLAAPVASLPEAADYNPADGGAVGRLLATAIHESQPADVTLLYPANLDDGLPAGKVTRGDIWAATSSPANVSVITVTGRRLRSMLQVGLSAENAQRTPRLFRGRMLGRLVIVGATIADGEILIAGQPLDDEATYRVSGGDVEVSSYGGLMPDNSPDMEIFVPQIMPELLEAYLVAT</sequence>
<dbReference type="RefSeq" id="WP_382403415.1">
    <property type="nucleotide sequence ID" value="NZ_JBHSWH010000001.1"/>
</dbReference>
<dbReference type="EMBL" id="JBHSWH010000001">
    <property type="protein sequence ID" value="MFC6706724.1"/>
    <property type="molecule type" value="Genomic_DNA"/>
</dbReference>
<dbReference type="SUPFAM" id="SSF55816">
    <property type="entry name" value="5'-nucleotidase (syn. UDP-sugar hydrolase), C-terminal domain"/>
    <property type="match status" value="1"/>
</dbReference>
<evidence type="ECO:0000313" key="5">
    <source>
        <dbReference type="EMBL" id="MFC6706724.1"/>
    </source>
</evidence>
<dbReference type="PRINTS" id="PR01607">
    <property type="entry name" value="APYRASEFAMLY"/>
</dbReference>
<comment type="similarity">
    <text evidence="2">Belongs to the 5'-nucleotidase family.</text>
</comment>
<dbReference type="Gene3D" id="3.60.21.10">
    <property type="match status" value="1"/>
</dbReference>
<name>A0ABW2AJG1_9MICO</name>
<dbReference type="InterPro" id="IPR004843">
    <property type="entry name" value="Calcineurin-like_PHP"/>
</dbReference>
<accession>A0ABW2AJG1</accession>
<organism evidence="5 6">
    <name type="scientific">Flexivirga alba</name>
    <dbReference type="NCBI Taxonomy" id="702742"/>
    <lineage>
        <taxon>Bacteria</taxon>
        <taxon>Bacillati</taxon>
        <taxon>Actinomycetota</taxon>
        <taxon>Actinomycetes</taxon>
        <taxon>Micrococcales</taxon>
        <taxon>Dermacoccaceae</taxon>
        <taxon>Flexivirga</taxon>
    </lineage>
</organism>
<keyword evidence="6" id="KW-1185">Reference proteome</keyword>
<dbReference type="InterPro" id="IPR029052">
    <property type="entry name" value="Metallo-depent_PP-like"/>
</dbReference>
<reference evidence="6" key="1">
    <citation type="journal article" date="2019" name="Int. J. Syst. Evol. Microbiol.">
        <title>The Global Catalogue of Microorganisms (GCM) 10K type strain sequencing project: providing services to taxonomists for standard genome sequencing and annotation.</title>
        <authorList>
            <consortium name="The Broad Institute Genomics Platform"/>
            <consortium name="The Broad Institute Genome Sequencing Center for Infectious Disease"/>
            <person name="Wu L."/>
            <person name="Ma J."/>
        </authorList>
    </citation>
    <scope>NUCLEOTIDE SEQUENCE [LARGE SCALE GENOMIC DNA]</scope>
    <source>
        <strain evidence="6">CCUG 58127</strain>
    </source>
</reference>
<dbReference type="SUPFAM" id="SSF56300">
    <property type="entry name" value="Metallo-dependent phosphatases"/>
    <property type="match status" value="1"/>
</dbReference>
<dbReference type="Gene3D" id="3.90.780.10">
    <property type="entry name" value="5'-Nucleotidase, C-terminal domain"/>
    <property type="match status" value="1"/>
</dbReference>
<dbReference type="PANTHER" id="PTHR11575:SF24">
    <property type="entry name" value="5'-NUCLEOTIDASE"/>
    <property type="match status" value="1"/>
</dbReference>
<dbReference type="Pfam" id="PF00149">
    <property type="entry name" value="Metallophos"/>
    <property type="match status" value="1"/>
</dbReference>
<dbReference type="Proteomes" id="UP001596298">
    <property type="component" value="Unassembled WGS sequence"/>
</dbReference>
<evidence type="ECO:0000259" key="4">
    <source>
        <dbReference type="Pfam" id="PF02872"/>
    </source>
</evidence>
<evidence type="ECO:0000313" key="6">
    <source>
        <dbReference type="Proteomes" id="UP001596298"/>
    </source>
</evidence>
<dbReference type="InterPro" id="IPR008334">
    <property type="entry name" value="5'-Nucleotdase_C"/>
</dbReference>
<feature type="domain" description="Calcineurin-like phosphoesterase" evidence="3">
    <location>
        <begin position="6"/>
        <end position="201"/>
    </location>
</feature>
<dbReference type="InterPro" id="IPR006179">
    <property type="entry name" value="5_nucleotidase/apyrase"/>
</dbReference>
<proteinExistence type="inferred from homology"/>
<keyword evidence="2" id="KW-0378">Hydrolase</keyword>
<evidence type="ECO:0000256" key="1">
    <source>
        <dbReference type="ARBA" id="ARBA00022729"/>
    </source>
</evidence>
<dbReference type="PANTHER" id="PTHR11575">
    <property type="entry name" value="5'-NUCLEOTIDASE-RELATED"/>
    <property type="match status" value="1"/>
</dbReference>
<gene>
    <name evidence="5" type="ORF">ACFQDH_16035</name>
</gene>
<dbReference type="Pfam" id="PF02872">
    <property type="entry name" value="5_nucleotid_C"/>
    <property type="match status" value="1"/>
</dbReference>
<dbReference type="InterPro" id="IPR036907">
    <property type="entry name" value="5'-Nucleotdase_C_sf"/>
</dbReference>
<evidence type="ECO:0000259" key="3">
    <source>
        <dbReference type="Pfam" id="PF00149"/>
    </source>
</evidence>
<evidence type="ECO:0000256" key="2">
    <source>
        <dbReference type="RuleBase" id="RU362119"/>
    </source>
</evidence>
<keyword evidence="2" id="KW-0547">Nucleotide-binding</keyword>
<keyword evidence="1" id="KW-0732">Signal</keyword>